<feature type="region of interest" description="Disordered" evidence="1">
    <location>
        <begin position="1"/>
        <end position="35"/>
    </location>
</feature>
<accession>A0A084BCC9</accession>
<evidence type="ECO:0000313" key="3">
    <source>
        <dbReference type="Proteomes" id="UP000028045"/>
    </source>
</evidence>
<dbReference type="AlphaFoldDB" id="A0A084BCC9"/>
<evidence type="ECO:0000313" key="2">
    <source>
        <dbReference type="EMBL" id="KEY75208.1"/>
    </source>
</evidence>
<gene>
    <name evidence="2" type="ORF">S7711_11119</name>
</gene>
<organism evidence="2 3">
    <name type="scientific">Stachybotrys chartarum (strain CBS 109288 / IBT 7711)</name>
    <name type="common">Toxic black mold</name>
    <name type="synonym">Stilbospora chartarum</name>
    <dbReference type="NCBI Taxonomy" id="1280523"/>
    <lineage>
        <taxon>Eukaryota</taxon>
        <taxon>Fungi</taxon>
        <taxon>Dikarya</taxon>
        <taxon>Ascomycota</taxon>
        <taxon>Pezizomycotina</taxon>
        <taxon>Sordariomycetes</taxon>
        <taxon>Hypocreomycetidae</taxon>
        <taxon>Hypocreales</taxon>
        <taxon>Stachybotryaceae</taxon>
        <taxon>Stachybotrys</taxon>
    </lineage>
</organism>
<keyword evidence="3" id="KW-1185">Reference proteome</keyword>
<proteinExistence type="predicted"/>
<protein>
    <submittedName>
        <fullName evidence="2">Uncharacterized protein</fullName>
    </submittedName>
</protein>
<dbReference type="HOGENOM" id="CLU_1908071_0_0_1"/>
<evidence type="ECO:0000256" key="1">
    <source>
        <dbReference type="SAM" id="MobiDB-lite"/>
    </source>
</evidence>
<dbReference type="Proteomes" id="UP000028045">
    <property type="component" value="Unassembled WGS sequence"/>
</dbReference>
<reference evidence="2 3" key="1">
    <citation type="journal article" date="2014" name="BMC Genomics">
        <title>Comparative genome sequencing reveals chemotype-specific gene clusters in the toxigenic black mold Stachybotrys.</title>
        <authorList>
            <person name="Semeiks J."/>
            <person name="Borek D."/>
            <person name="Otwinowski Z."/>
            <person name="Grishin N.V."/>
        </authorList>
    </citation>
    <scope>NUCLEOTIDE SEQUENCE [LARGE SCALE GENOMIC DNA]</scope>
    <source>
        <strain evidence="3">CBS 109288 / IBT 7711</strain>
    </source>
</reference>
<sequence length="133" mass="13590">MSRAAGSAGDVGAGRFDQALASPPSSSGLDADGSRRGCVRDRAIMIVGFGRDGRAAGAAEPSAALHPRLHHDVRRDATSTCNCAGRRAAQPTGTHRHLVGRLPANTSLCQSVHAQGPIQAAQASHRPVCPPGV</sequence>
<dbReference type="EMBL" id="KL647391">
    <property type="protein sequence ID" value="KEY75208.1"/>
    <property type="molecule type" value="Genomic_DNA"/>
</dbReference>
<name>A0A084BCC9_STACB</name>